<dbReference type="PANTHER" id="PTHR46811">
    <property type="entry name" value="COILED-COIL-HELIX-COILED-COIL-HELIX DOMAIN-CONTAINING PROTEIN 7"/>
    <property type="match status" value="1"/>
</dbReference>
<reference evidence="6" key="2">
    <citation type="submission" date="2025-09" db="UniProtKB">
        <authorList>
            <consortium name="Ensembl"/>
        </authorList>
    </citation>
    <scope>IDENTIFICATION</scope>
</reference>
<dbReference type="SUPFAM" id="SSF47072">
    <property type="entry name" value="Cysteine alpha-hairpin motif"/>
    <property type="match status" value="1"/>
</dbReference>
<evidence type="ECO:0000256" key="3">
    <source>
        <dbReference type="ARBA" id="ARBA00023157"/>
    </source>
</evidence>
<evidence type="ECO:0000256" key="1">
    <source>
        <dbReference type="ARBA" id="ARBA00004569"/>
    </source>
</evidence>
<dbReference type="InterPro" id="IPR009069">
    <property type="entry name" value="Cys_alpha_HP_mot_SF"/>
</dbReference>
<dbReference type="Ensembl" id="ENSLLTT00000007801.1">
    <property type="protein sequence ID" value="ENSLLTP00000007523.1"/>
    <property type="gene ID" value="ENSLLTG00000005707.1"/>
</dbReference>
<dbReference type="InterPro" id="IPR051040">
    <property type="entry name" value="COX23"/>
</dbReference>
<keyword evidence="3" id="KW-1015">Disulfide bond</keyword>
<reference evidence="6" key="1">
    <citation type="submission" date="2025-08" db="UniProtKB">
        <authorList>
            <consortium name="Ensembl"/>
        </authorList>
    </citation>
    <scope>IDENTIFICATION</scope>
</reference>
<dbReference type="Proteomes" id="UP000694406">
    <property type="component" value="Unplaced"/>
</dbReference>
<evidence type="ECO:0000313" key="6">
    <source>
        <dbReference type="Ensembl" id="ENSLLTP00000007523.1"/>
    </source>
</evidence>
<dbReference type="GO" id="GO:0005758">
    <property type="term" value="C:mitochondrial intermembrane space"/>
    <property type="evidence" value="ECO:0007669"/>
    <property type="project" value="UniProtKB-SubCell"/>
</dbReference>
<proteinExistence type="inferred from homology"/>
<evidence type="ECO:0000256" key="4">
    <source>
        <dbReference type="ARBA" id="ARBA00038205"/>
    </source>
</evidence>
<sequence>MSQKHQLKNHDINPFLVKSNASRKCLEVNQSDKNMCTIYFLKYKNCRKFWHFGKFWDYDAEKT</sequence>
<organism evidence="6 7">
    <name type="scientific">Laticauda laticaudata</name>
    <name type="common">Blue-ringed sea krait</name>
    <name type="synonym">Blue-lipped sea krait</name>
    <dbReference type="NCBI Taxonomy" id="8630"/>
    <lineage>
        <taxon>Eukaryota</taxon>
        <taxon>Metazoa</taxon>
        <taxon>Chordata</taxon>
        <taxon>Craniata</taxon>
        <taxon>Vertebrata</taxon>
        <taxon>Euteleostomi</taxon>
        <taxon>Lepidosauria</taxon>
        <taxon>Squamata</taxon>
        <taxon>Bifurcata</taxon>
        <taxon>Unidentata</taxon>
        <taxon>Episquamata</taxon>
        <taxon>Toxicofera</taxon>
        <taxon>Serpentes</taxon>
        <taxon>Colubroidea</taxon>
        <taxon>Elapidae</taxon>
        <taxon>Laticaudinae</taxon>
        <taxon>Laticauda</taxon>
    </lineage>
</organism>
<evidence type="ECO:0000256" key="5">
    <source>
        <dbReference type="ARBA" id="ARBA00039509"/>
    </source>
</evidence>
<dbReference type="PANTHER" id="PTHR46811:SF1">
    <property type="entry name" value="COILED-COIL-HELIX-COILED-COIL-HELIX DOMAIN-CONTAINING PROTEIN 7"/>
    <property type="match status" value="1"/>
</dbReference>
<comment type="similarity">
    <text evidence="4">Belongs to the CHCHD7 family.</text>
</comment>
<comment type="subcellular location">
    <subcellularLocation>
        <location evidence="1">Mitochondrion intermembrane space</location>
    </subcellularLocation>
</comment>
<name>A0A8C5RSA8_LATLA</name>
<evidence type="ECO:0000313" key="7">
    <source>
        <dbReference type="Proteomes" id="UP000694406"/>
    </source>
</evidence>
<accession>A0A8C5RSA8</accession>
<protein>
    <recommendedName>
        <fullName evidence="5">Coiled-coil-helix-coiled-coil-helix domain-containing protein 7</fullName>
    </recommendedName>
</protein>
<evidence type="ECO:0000256" key="2">
    <source>
        <dbReference type="ARBA" id="ARBA00023128"/>
    </source>
</evidence>
<dbReference type="GeneTree" id="ENSGT01030000234975"/>
<dbReference type="AlphaFoldDB" id="A0A8C5RSA8"/>
<keyword evidence="2" id="KW-0496">Mitochondrion</keyword>
<dbReference type="GO" id="GO:0033108">
    <property type="term" value="P:mitochondrial respiratory chain complex assembly"/>
    <property type="evidence" value="ECO:0007669"/>
    <property type="project" value="TreeGrafter"/>
</dbReference>
<keyword evidence="7" id="KW-1185">Reference proteome</keyword>